<evidence type="ECO:0000313" key="1">
    <source>
        <dbReference type="EMBL" id="AJK27496.1"/>
    </source>
</evidence>
<dbReference type="EMBL" id="KP211958">
    <property type="protein sequence ID" value="AJK27496.1"/>
    <property type="molecule type" value="Genomic_DNA"/>
</dbReference>
<evidence type="ECO:0000313" key="2">
    <source>
        <dbReference type="Proteomes" id="UP000032135"/>
    </source>
</evidence>
<accession>A0A0C5AAU2</accession>
<name>A0A0C5AAU2_9CAUD</name>
<organism evidence="1 2">
    <name type="scientific">Cyanophage P-TIM40</name>
    <dbReference type="NCBI Taxonomy" id="1589733"/>
    <lineage>
        <taxon>Viruses</taxon>
        <taxon>Duplodnaviria</taxon>
        <taxon>Heunggongvirae</taxon>
        <taxon>Uroviricota</taxon>
        <taxon>Caudoviricetes</taxon>
        <taxon>Pantevenvirales</taxon>
        <taxon>Kyanoviridae</taxon>
        <taxon>Libanvirus</taxon>
        <taxon>Libanvirus ptim40</taxon>
    </lineage>
</organism>
<dbReference type="Proteomes" id="UP000032135">
    <property type="component" value="Segment"/>
</dbReference>
<protein>
    <submittedName>
        <fullName evidence="1">Uncharacterized protein</fullName>
    </submittedName>
</protein>
<sequence>MHNFKEFLDYCESFYSPEHPDCLYPIDGLTRQELALATLNVLDLCEEDTHVTWGGGDSLDRERVRDQVIEARAVAYNNALNIIGVK</sequence>
<reference evidence="1 2" key="1">
    <citation type="submission" date="2014-11" db="EMBL/GenBank/DDBJ databases">
        <authorList>
            <person name="Fedida A."/>
            <person name="Lindell D."/>
        </authorList>
    </citation>
    <scope>NUCLEOTIDE SEQUENCE [LARGE SCALE GENOMIC DNA]</scope>
</reference>
<dbReference type="RefSeq" id="YP_009188144.1">
    <property type="nucleotide sequence ID" value="NC_028663.1"/>
</dbReference>
<keyword evidence="2" id="KW-1185">Reference proteome</keyword>
<gene>
    <name evidence="1" type="ORF">PTIM40_69</name>
</gene>
<dbReference type="OrthoDB" id="23945at10239"/>
<dbReference type="GeneID" id="26516614"/>
<proteinExistence type="predicted"/>
<dbReference type="KEGG" id="vg:26516614"/>